<dbReference type="Gene3D" id="3.40.50.2300">
    <property type="match status" value="1"/>
</dbReference>
<dbReference type="SUPFAM" id="SSF52172">
    <property type="entry name" value="CheY-like"/>
    <property type="match status" value="1"/>
</dbReference>
<dbReference type="GO" id="GO:0000156">
    <property type="term" value="F:phosphorelay response regulator activity"/>
    <property type="evidence" value="ECO:0007669"/>
    <property type="project" value="TreeGrafter"/>
</dbReference>
<dbReference type="PANTHER" id="PTHR48111:SF1">
    <property type="entry name" value="TWO-COMPONENT RESPONSE REGULATOR ORR33"/>
    <property type="match status" value="1"/>
</dbReference>
<reference evidence="8 10" key="1">
    <citation type="submission" date="2022-09" db="EMBL/GenBank/DDBJ databases">
        <title>Enrichment on poylsaccharides allowed isolation of novel metabolic and taxonomic groups of Haloarchaea.</title>
        <authorList>
            <person name="Sorokin D.Y."/>
            <person name="Elcheninov A.G."/>
            <person name="Khizhniak T.V."/>
            <person name="Kolganova T.V."/>
            <person name="Kublanov I.V."/>
        </authorList>
    </citation>
    <scope>NUCLEOTIDE SEQUENCE</scope>
    <source>
        <strain evidence="9 10">AArc-m2/3/4</strain>
        <strain evidence="8">AArc-xg1-1</strain>
    </source>
</reference>
<evidence type="ECO:0000256" key="3">
    <source>
        <dbReference type="ARBA" id="ARBA00023015"/>
    </source>
</evidence>
<dbReference type="EMBL" id="JAOPKB010000001">
    <property type="protein sequence ID" value="MCU4971309.1"/>
    <property type="molecule type" value="Genomic_DNA"/>
</dbReference>
<evidence type="ECO:0000313" key="8">
    <source>
        <dbReference type="EMBL" id="MCU4742177.1"/>
    </source>
</evidence>
<evidence type="ECO:0000256" key="1">
    <source>
        <dbReference type="ARBA" id="ARBA00022553"/>
    </source>
</evidence>
<comment type="caution">
    <text evidence="8">The sequence shown here is derived from an EMBL/GenBank/DDBJ whole genome shotgun (WGS) entry which is preliminary data.</text>
</comment>
<evidence type="ECO:0000256" key="4">
    <source>
        <dbReference type="ARBA" id="ARBA00023125"/>
    </source>
</evidence>
<evidence type="ECO:0000313" key="9">
    <source>
        <dbReference type="EMBL" id="MCU4971309.1"/>
    </source>
</evidence>
<dbReference type="Proteomes" id="UP001321018">
    <property type="component" value="Unassembled WGS sequence"/>
</dbReference>
<keyword evidence="4" id="KW-0238">DNA-binding</keyword>
<accession>A0AAP3E2N4</accession>
<dbReference type="PROSITE" id="PS50110">
    <property type="entry name" value="RESPONSE_REGULATORY"/>
    <property type="match status" value="1"/>
</dbReference>
<keyword evidence="2" id="KW-0902">Two-component regulatory system</keyword>
<dbReference type="InterPro" id="IPR001789">
    <property type="entry name" value="Sig_transdc_resp-reg_receiver"/>
</dbReference>
<evidence type="ECO:0000259" key="7">
    <source>
        <dbReference type="PROSITE" id="PS50110"/>
    </source>
</evidence>
<name>A0AAP3E2N4_9EURY</name>
<dbReference type="PANTHER" id="PTHR48111">
    <property type="entry name" value="REGULATOR OF RPOS"/>
    <property type="match status" value="1"/>
</dbReference>
<protein>
    <submittedName>
        <fullName evidence="8">HalX domain-containing protein</fullName>
    </submittedName>
</protein>
<evidence type="ECO:0000256" key="5">
    <source>
        <dbReference type="ARBA" id="ARBA00023163"/>
    </source>
</evidence>
<proteinExistence type="predicted"/>
<dbReference type="GO" id="GO:0000976">
    <property type="term" value="F:transcription cis-regulatory region binding"/>
    <property type="evidence" value="ECO:0007669"/>
    <property type="project" value="TreeGrafter"/>
</dbReference>
<evidence type="ECO:0000256" key="6">
    <source>
        <dbReference type="PROSITE-ProRule" id="PRU00169"/>
    </source>
</evidence>
<dbReference type="AlphaFoldDB" id="A0AAP3E2N4"/>
<feature type="modified residue" description="4-aspartylphosphate" evidence="6">
    <location>
        <position position="53"/>
    </location>
</feature>
<dbReference type="Pfam" id="PF00072">
    <property type="entry name" value="Response_reg"/>
    <property type="match status" value="1"/>
</dbReference>
<dbReference type="CDD" id="cd00156">
    <property type="entry name" value="REC"/>
    <property type="match status" value="1"/>
</dbReference>
<dbReference type="InterPro" id="IPR039420">
    <property type="entry name" value="WalR-like"/>
</dbReference>
<keyword evidence="3" id="KW-0805">Transcription regulation</keyword>
<dbReference type="EMBL" id="JAOPKA010000006">
    <property type="protein sequence ID" value="MCU4742177.1"/>
    <property type="molecule type" value="Genomic_DNA"/>
</dbReference>
<dbReference type="GO" id="GO:0032993">
    <property type="term" value="C:protein-DNA complex"/>
    <property type="evidence" value="ECO:0007669"/>
    <property type="project" value="TreeGrafter"/>
</dbReference>
<dbReference type="GO" id="GO:0005829">
    <property type="term" value="C:cytosol"/>
    <property type="evidence" value="ECO:0007669"/>
    <property type="project" value="TreeGrafter"/>
</dbReference>
<sequence>MSDDSYTVLVVDDDEDVVDLFESWLSDHYTVKTATDGEDALAELEGVDVALLDRRLPTCSGDHVAAEIDRRDGDCMTAIVSGVEPDTDIVHVSCGEYLVKPIDESELLDTVDRLRQRARYDDRLAECANLAAKRGALEASQPQAKLERDPEYVDLCRQITKLRTELDDLTREFDAEDFRAAFETPDFRGGSRIQQVGWLS</sequence>
<evidence type="ECO:0000313" key="11">
    <source>
        <dbReference type="Proteomes" id="UP001321018"/>
    </source>
</evidence>
<keyword evidence="5" id="KW-0804">Transcription</keyword>
<dbReference type="RefSeq" id="WP_338004008.1">
    <property type="nucleotide sequence ID" value="NZ_JAOPKA010000006.1"/>
</dbReference>
<dbReference type="Pfam" id="PF08663">
    <property type="entry name" value="HalX"/>
    <property type="match status" value="1"/>
</dbReference>
<dbReference type="Proteomes" id="UP001320972">
    <property type="component" value="Unassembled WGS sequence"/>
</dbReference>
<dbReference type="GO" id="GO:0006355">
    <property type="term" value="P:regulation of DNA-templated transcription"/>
    <property type="evidence" value="ECO:0007669"/>
    <property type="project" value="TreeGrafter"/>
</dbReference>
<dbReference type="InterPro" id="IPR013971">
    <property type="entry name" value="HalX_domain"/>
</dbReference>
<evidence type="ECO:0000313" key="10">
    <source>
        <dbReference type="Proteomes" id="UP001320972"/>
    </source>
</evidence>
<gene>
    <name evidence="9" type="ORF">OB955_00960</name>
    <name evidence="8" type="ORF">OB960_12285</name>
</gene>
<feature type="domain" description="Response regulatory" evidence="7">
    <location>
        <begin position="7"/>
        <end position="115"/>
    </location>
</feature>
<evidence type="ECO:0000256" key="2">
    <source>
        <dbReference type="ARBA" id="ARBA00023012"/>
    </source>
</evidence>
<dbReference type="SMART" id="SM00448">
    <property type="entry name" value="REC"/>
    <property type="match status" value="1"/>
</dbReference>
<organism evidence="8 11">
    <name type="scientific">Natronoglomus mannanivorans</name>
    <dbReference type="NCBI Taxonomy" id="2979990"/>
    <lineage>
        <taxon>Archaea</taxon>
        <taxon>Methanobacteriati</taxon>
        <taxon>Methanobacteriota</taxon>
        <taxon>Stenosarchaea group</taxon>
        <taxon>Halobacteria</taxon>
        <taxon>Halobacteriales</taxon>
        <taxon>Natrialbaceae</taxon>
        <taxon>Natronoglomus</taxon>
    </lineage>
</organism>
<keyword evidence="10" id="KW-1185">Reference proteome</keyword>
<dbReference type="InterPro" id="IPR011006">
    <property type="entry name" value="CheY-like_superfamily"/>
</dbReference>
<keyword evidence="1 6" id="KW-0597">Phosphoprotein</keyword>